<reference evidence="1 2" key="1">
    <citation type="journal article" date="2020" name="Mol. Biol. Evol.">
        <title>Distinct Expression and Methylation Patterns for Genes with Different Fates following a Single Whole-Genome Duplication in Flowering Plants.</title>
        <authorList>
            <person name="Shi T."/>
            <person name="Rahmani R.S."/>
            <person name="Gugger P.F."/>
            <person name="Wang M."/>
            <person name="Li H."/>
            <person name="Zhang Y."/>
            <person name="Li Z."/>
            <person name="Wang Q."/>
            <person name="Van de Peer Y."/>
            <person name="Marchal K."/>
            <person name="Chen J."/>
        </authorList>
    </citation>
    <scope>NUCLEOTIDE SEQUENCE [LARGE SCALE GENOMIC DNA]</scope>
    <source>
        <tissue evidence="1">Leaf</tissue>
    </source>
</reference>
<comment type="caution">
    <text evidence="1">The sequence shown here is derived from an EMBL/GenBank/DDBJ whole genome shotgun (WGS) entry which is preliminary data.</text>
</comment>
<gene>
    <name evidence="1" type="ORF">HUJ06_021364</name>
</gene>
<dbReference type="EMBL" id="DUZY01000001">
    <property type="protein sequence ID" value="DAD19901.1"/>
    <property type="molecule type" value="Genomic_DNA"/>
</dbReference>
<evidence type="ECO:0000313" key="2">
    <source>
        <dbReference type="Proteomes" id="UP000607653"/>
    </source>
</evidence>
<sequence length="112" mass="12270">MSFFTAQRSAGVSKFKRFLLFAGGRVGANVYSSWGAGRSLWVNPITSIKPSESQVNDGLDLAASLRKPMASYSPYVPLNSVWQRLQGIKNPLQTTNGLFTRLKSSPRPDFSG</sequence>
<protein>
    <submittedName>
        <fullName evidence="1">Uncharacterized protein</fullName>
    </submittedName>
</protein>
<keyword evidence="2" id="KW-1185">Reference proteome</keyword>
<proteinExistence type="predicted"/>
<name>A0A822XL73_NELNU</name>
<organism evidence="1 2">
    <name type="scientific">Nelumbo nucifera</name>
    <name type="common">Sacred lotus</name>
    <dbReference type="NCBI Taxonomy" id="4432"/>
    <lineage>
        <taxon>Eukaryota</taxon>
        <taxon>Viridiplantae</taxon>
        <taxon>Streptophyta</taxon>
        <taxon>Embryophyta</taxon>
        <taxon>Tracheophyta</taxon>
        <taxon>Spermatophyta</taxon>
        <taxon>Magnoliopsida</taxon>
        <taxon>Proteales</taxon>
        <taxon>Nelumbonaceae</taxon>
        <taxon>Nelumbo</taxon>
    </lineage>
</organism>
<evidence type="ECO:0000313" key="1">
    <source>
        <dbReference type="EMBL" id="DAD19901.1"/>
    </source>
</evidence>
<accession>A0A822XL73</accession>
<dbReference type="AlphaFoldDB" id="A0A822XL73"/>
<dbReference type="Proteomes" id="UP000607653">
    <property type="component" value="Unassembled WGS sequence"/>
</dbReference>